<dbReference type="Pfam" id="PF04233">
    <property type="entry name" value="Phage_Mu_F"/>
    <property type="match status" value="1"/>
</dbReference>
<evidence type="ECO:0000259" key="1">
    <source>
        <dbReference type="Pfam" id="PF04233"/>
    </source>
</evidence>
<reference evidence="2" key="1">
    <citation type="submission" date="2024-03" db="EMBL/GenBank/DDBJ databases">
        <title>Diverse circular DNA viruses in blood, oral, and fecal samples of captive lemurs.</title>
        <authorList>
            <person name="Paietta E.N."/>
            <person name="Kraberger S."/>
            <person name="Lund M.C."/>
            <person name="Custer J.M."/>
            <person name="Vargas K.M."/>
            <person name="Ehmke E.E."/>
            <person name="Yoder A.D."/>
            <person name="Varsani A."/>
        </authorList>
    </citation>
    <scope>NUCLEOTIDE SEQUENCE</scope>
    <source>
        <strain evidence="2">Duke_22FF_208</strain>
    </source>
</reference>
<evidence type="ECO:0000313" key="2">
    <source>
        <dbReference type="EMBL" id="XCD04293.1"/>
    </source>
</evidence>
<protein>
    <submittedName>
        <fullName evidence="2">Minor head protein</fullName>
    </submittedName>
</protein>
<name>A0AAU8AWC9_9CAUD</name>
<accession>A0AAU8AWC9</accession>
<dbReference type="EMBL" id="PP511443">
    <property type="protein sequence ID" value="XCD04293.1"/>
    <property type="molecule type" value="Genomic_DNA"/>
</dbReference>
<dbReference type="InterPro" id="IPR006528">
    <property type="entry name" value="Phage_head_morphogenesis_dom"/>
</dbReference>
<organism evidence="2">
    <name type="scientific">Dulem virus 37</name>
    <dbReference type="NCBI Taxonomy" id="3145755"/>
    <lineage>
        <taxon>Viruses</taxon>
        <taxon>Duplodnaviria</taxon>
        <taxon>Heunggongvirae</taxon>
        <taxon>Uroviricota</taxon>
        <taxon>Caudoviricetes</taxon>
    </lineage>
</organism>
<sequence length="322" mass="35974">MCQYCNALIKAIDAYLVKADNDLTEALDDAGFTKPKETVKNIASLEDNITEALEEETAYFRRKAKKSVDLKAFKDAWPEVIEGDNISKTLAKIFAEDFKANIPGLAAAYIKQIDPALTVSTVTARTTAWATEWSEKLGELMKLETHSEIEKLLTDTLKDGKSVADFTQALIDGGIRSERYRARSAALTEMLRVHSVAQQEALTQNPAVESKEWVHTGSYKNVPRENHEAMNGVIVPKDEPFVLEGADGETYYPMYPRDPSLPPGESINCHCIHRGIVNADILGLSLEERKRLQQEAIDTDDDEWEKELDAQNKARAGIEDEE</sequence>
<proteinExistence type="predicted"/>
<feature type="domain" description="Phage head morphogenesis" evidence="1">
    <location>
        <begin position="148"/>
        <end position="272"/>
    </location>
</feature>